<dbReference type="InterPro" id="IPR022472">
    <property type="entry name" value="VPLPA-CTERM"/>
</dbReference>
<dbReference type="RefSeq" id="WP_011569614.1">
    <property type="nucleotide sequence ID" value="NC_008209.1"/>
</dbReference>
<evidence type="ECO:0000256" key="1">
    <source>
        <dbReference type="SAM" id="Phobius"/>
    </source>
</evidence>
<gene>
    <name evidence="2" type="ordered locus">RD1_3519</name>
</gene>
<protein>
    <submittedName>
        <fullName evidence="2">Uncharacterized protein</fullName>
    </submittedName>
</protein>
<dbReference type="NCBIfam" id="TIGR03370">
    <property type="entry name" value="VPLPA-CTERM"/>
    <property type="match status" value="1"/>
</dbReference>
<dbReference type="KEGG" id="rde:RD1_3519"/>
<dbReference type="Proteomes" id="UP000007029">
    <property type="component" value="Chromosome"/>
</dbReference>
<dbReference type="eggNOG" id="ENOG5032AE6">
    <property type="taxonomic scope" value="Bacteria"/>
</dbReference>
<reference evidence="2 3" key="1">
    <citation type="journal article" date="2007" name="J. Bacteriol.">
        <title>The complete genome sequence of Roseobacter denitrificans reveals a mixotrophic rather than photosynthetic metabolism.</title>
        <authorList>
            <person name="Swingley W.D."/>
            <person name="Sadekar S."/>
            <person name="Mastrian S.D."/>
            <person name="Matthies H.J."/>
            <person name="Hao J."/>
            <person name="Ramos H."/>
            <person name="Acharya C.R."/>
            <person name="Conrad A.L."/>
            <person name="Taylor H.L."/>
            <person name="Dejesa L.C."/>
            <person name="Shah M.K."/>
            <person name="O'huallachain M.E."/>
            <person name="Lince M.T."/>
            <person name="Blankenship R.E."/>
            <person name="Beatty J.T."/>
            <person name="Touchman J.W."/>
        </authorList>
    </citation>
    <scope>NUCLEOTIDE SEQUENCE [LARGE SCALE GENOMIC DNA]</scope>
    <source>
        <strain evidence="3">ATCC 33942 / OCh 114</strain>
    </source>
</reference>
<dbReference type="EMBL" id="CP000362">
    <property type="protein sequence ID" value="ABG33001.1"/>
    <property type="molecule type" value="Genomic_DNA"/>
</dbReference>
<dbReference type="STRING" id="375451.RD1_3519"/>
<keyword evidence="1" id="KW-0812">Transmembrane</keyword>
<keyword evidence="1" id="KW-0472">Membrane</keyword>
<keyword evidence="1" id="KW-1133">Transmembrane helix</keyword>
<feature type="transmembrane region" description="Helical" evidence="1">
    <location>
        <begin position="213"/>
        <end position="232"/>
    </location>
</feature>
<dbReference type="AlphaFoldDB" id="Q162U2"/>
<name>Q162U2_ROSDO</name>
<organism evidence="2 3">
    <name type="scientific">Roseobacter denitrificans (strain ATCC 33942 / OCh 114)</name>
    <name type="common">Erythrobacter sp. (strain OCh 114)</name>
    <name type="synonym">Roseobacter denitrificans</name>
    <dbReference type="NCBI Taxonomy" id="375451"/>
    <lineage>
        <taxon>Bacteria</taxon>
        <taxon>Pseudomonadati</taxon>
        <taxon>Pseudomonadota</taxon>
        <taxon>Alphaproteobacteria</taxon>
        <taxon>Rhodobacterales</taxon>
        <taxon>Roseobacteraceae</taxon>
        <taxon>Roseobacter</taxon>
    </lineage>
</organism>
<evidence type="ECO:0000313" key="3">
    <source>
        <dbReference type="Proteomes" id="UP000007029"/>
    </source>
</evidence>
<sequence length="237" mass="23769">MAATIIAGAGSAGVISGDYRASSAIGSGTQTSDHSLWIQNGLGGAIGSDFDFSPDGLLSVLGDGTMNLSGTVISQDNANAGFVISFDYNNVFETAGGTAFTPTFKSENGSASAPDTILRNLTGGTMMGTGILAGLNLSVTRLPENGSDATQVGSSPAAGIRGANNKNENLGMANWFKIAVTSSNCGTFCTNNASDISSLAGRQGDINVDLAPVPLPAGMLLLLTGIGGLAAARRRKS</sequence>
<accession>Q162U2</accession>
<evidence type="ECO:0000313" key="2">
    <source>
        <dbReference type="EMBL" id="ABG33001.1"/>
    </source>
</evidence>
<dbReference type="HOGENOM" id="CLU_1169960_0_0_5"/>
<proteinExistence type="predicted"/>
<keyword evidence="3" id="KW-1185">Reference proteome</keyword>